<protein>
    <submittedName>
        <fullName evidence="1">Uncharacterized protein</fullName>
    </submittedName>
</protein>
<accession>A0ACC1JE04</accession>
<dbReference type="EMBL" id="JANBPW010000622">
    <property type="protein sequence ID" value="KAJ1948809.1"/>
    <property type="molecule type" value="Genomic_DNA"/>
</dbReference>
<organism evidence="1 2">
    <name type="scientific">Linderina macrospora</name>
    <dbReference type="NCBI Taxonomy" id="4868"/>
    <lineage>
        <taxon>Eukaryota</taxon>
        <taxon>Fungi</taxon>
        <taxon>Fungi incertae sedis</taxon>
        <taxon>Zoopagomycota</taxon>
        <taxon>Kickxellomycotina</taxon>
        <taxon>Kickxellomycetes</taxon>
        <taxon>Kickxellales</taxon>
        <taxon>Kickxellaceae</taxon>
        <taxon>Linderina</taxon>
    </lineage>
</organism>
<proteinExistence type="predicted"/>
<evidence type="ECO:0000313" key="1">
    <source>
        <dbReference type="EMBL" id="KAJ1948809.1"/>
    </source>
</evidence>
<name>A0ACC1JE04_9FUNG</name>
<keyword evidence="2" id="KW-1185">Reference proteome</keyword>
<sequence>MAQHGVQSPSVELSDYSETNSNSRKRSESVHGPELLDKDGHGRFQSPKRHRLDSTEDTRNGDGKPAAVMDSHANQSGDEESDENDGDFAGHSSEGSAASDSRDDDEELLNVDGSCAPSPLPDTAYNVIDDTYQRFSEAEKAIIRSEAHTLGING</sequence>
<comment type="caution">
    <text evidence="1">The sequence shown here is derived from an EMBL/GenBank/DDBJ whole genome shotgun (WGS) entry which is preliminary data.</text>
</comment>
<evidence type="ECO:0000313" key="2">
    <source>
        <dbReference type="Proteomes" id="UP001150603"/>
    </source>
</evidence>
<reference evidence="1" key="1">
    <citation type="submission" date="2022-07" db="EMBL/GenBank/DDBJ databases">
        <title>Phylogenomic reconstructions and comparative analyses of Kickxellomycotina fungi.</title>
        <authorList>
            <person name="Reynolds N.K."/>
            <person name="Stajich J.E."/>
            <person name="Barry K."/>
            <person name="Grigoriev I.V."/>
            <person name="Crous P."/>
            <person name="Smith M.E."/>
        </authorList>
    </citation>
    <scope>NUCLEOTIDE SEQUENCE</scope>
    <source>
        <strain evidence="1">NRRL 5244</strain>
    </source>
</reference>
<dbReference type="Proteomes" id="UP001150603">
    <property type="component" value="Unassembled WGS sequence"/>
</dbReference>
<gene>
    <name evidence="1" type="ORF">FBU59_001422</name>
</gene>
<feature type="non-terminal residue" evidence="1">
    <location>
        <position position="154"/>
    </location>
</feature>